<protein>
    <submittedName>
        <fullName evidence="1">HDC08468</fullName>
    </submittedName>
</protein>
<reference evidence="1" key="1">
    <citation type="journal article" date="2003" name="Genome Biol.">
        <title>An integrated gene annotation and transcriptional profiling approach towards the full gene content of the Drosophila genome.</title>
        <authorList>
            <person name="Hild M."/>
            <person name="Beckmann B."/>
            <person name="Haas S.A."/>
            <person name="Koch B."/>
            <person name="Solovyev V."/>
            <person name="Busold C."/>
            <person name="Fellenberg K."/>
            <person name="Boutros M."/>
            <person name="Vingron M."/>
            <person name="Sauer F."/>
            <person name="Hoheisel J.D."/>
            <person name="Paro R."/>
        </authorList>
    </citation>
    <scope>NUCLEOTIDE SEQUENCE</scope>
</reference>
<name>Q6ILS9_DROME</name>
<gene>
    <name evidence="1" type="ORF">HDC08468</name>
</gene>
<dbReference type="EMBL" id="BK001937">
    <property type="protein sequence ID" value="DAA02782.1"/>
    <property type="molecule type" value="Genomic_DNA"/>
</dbReference>
<proteinExistence type="predicted"/>
<evidence type="ECO:0000313" key="1">
    <source>
        <dbReference type="EMBL" id="DAA02782.1"/>
    </source>
</evidence>
<accession>Q6ILS9</accession>
<dbReference type="AlphaFoldDB" id="Q6ILS9"/>
<organism evidence="1">
    <name type="scientific">Drosophila melanogaster</name>
    <name type="common">Fruit fly</name>
    <dbReference type="NCBI Taxonomy" id="7227"/>
    <lineage>
        <taxon>Eukaryota</taxon>
        <taxon>Metazoa</taxon>
        <taxon>Ecdysozoa</taxon>
        <taxon>Arthropoda</taxon>
        <taxon>Hexapoda</taxon>
        <taxon>Insecta</taxon>
        <taxon>Pterygota</taxon>
        <taxon>Neoptera</taxon>
        <taxon>Endopterygota</taxon>
        <taxon>Diptera</taxon>
        <taxon>Brachycera</taxon>
        <taxon>Muscomorpha</taxon>
        <taxon>Ephydroidea</taxon>
        <taxon>Drosophilidae</taxon>
        <taxon>Drosophila</taxon>
        <taxon>Sophophora</taxon>
    </lineage>
</organism>
<sequence>MWRGLMIDGSFGMHDIVPMEQVSSMVSNGGGSVAMQRDDEYRNRIMKIRRLARKEVLKNGAGHFSSLVNLGLQLSTSLVRPIKFSINLAFSAVAKENKNFSQLLRRMLGMLAKWRARILHIDPARIP</sequence>